<evidence type="ECO:0000313" key="1">
    <source>
        <dbReference type="EMBL" id="MCJ8010124.1"/>
    </source>
</evidence>
<dbReference type="EMBL" id="JALIRP010000001">
    <property type="protein sequence ID" value="MCJ8010124.1"/>
    <property type="molecule type" value="Genomic_DNA"/>
</dbReference>
<dbReference type="AlphaFoldDB" id="A0A9X2B052"/>
<protein>
    <submittedName>
        <fullName evidence="1">Uncharacterized protein</fullName>
    </submittedName>
</protein>
<evidence type="ECO:0000313" key="2">
    <source>
        <dbReference type="Proteomes" id="UP001139347"/>
    </source>
</evidence>
<reference evidence="1" key="1">
    <citation type="submission" date="2022-04" db="EMBL/GenBank/DDBJ databases">
        <title>Paenibacillus mangrovi sp. nov., a novel endophytic bacterium isolated from bark of Kandelia candel.</title>
        <authorList>
            <person name="Tuo L."/>
        </authorList>
    </citation>
    <scope>NUCLEOTIDE SEQUENCE</scope>
    <source>
        <strain evidence="1">KQZ6P-2</strain>
    </source>
</reference>
<proteinExistence type="predicted"/>
<accession>A0A9X2B052</accession>
<organism evidence="1 2">
    <name type="scientific">Paenibacillus mangrovi</name>
    <dbReference type="NCBI Taxonomy" id="2931978"/>
    <lineage>
        <taxon>Bacteria</taxon>
        <taxon>Bacillati</taxon>
        <taxon>Bacillota</taxon>
        <taxon>Bacilli</taxon>
        <taxon>Bacillales</taxon>
        <taxon>Paenibacillaceae</taxon>
        <taxon>Paenibacillus</taxon>
    </lineage>
</organism>
<keyword evidence="2" id="KW-1185">Reference proteome</keyword>
<comment type="caution">
    <text evidence="1">The sequence shown here is derived from an EMBL/GenBank/DDBJ whole genome shotgun (WGS) entry which is preliminary data.</text>
</comment>
<dbReference type="Proteomes" id="UP001139347">
    <property type="component" value="Unassembled WGS sequence"/>
</dbReference>
<name>A0A9X2B052_9BACL</name>
<sequence length="201" mass="23407">MKRMPFERPTEYYDERIITIDEQICALLKHRKELSENNPGFPPLEYISKWAKTFELYEDFLKAVFGTFISEEHFKPTVEPSGFRKHIAVLKSFENDEVFYTLNSIRQYSNASVVTFSIDWDVTTDVTSKSPHKHSHFELHIGEQYDCRMTNGGSTSGHASYNYVIFPPLPDNPSGIILTFKEYSKPFKKNETGTKIVFRLE</sequence>
<gene>
    <name evidence="1" type="ORF">MUG84_00010</name>
</gene>
<dbReference type="RefSeq" id="WP_244717231.1">
    <property type="nucleotide sequence ID" value="NZ_JALIRP010000001.1"/>
</dbReference>